<reference evidence="7 8" key="1">
    <citation type="submission" date="2023-10" db="EMBL/GenBank/DDBJ databases">
        <title>Genome-Wide Identification Analysis in wild type Solanum Pinnatisectum Reveals Some Genes Defensing Phytophthora Infestans.</title>
        <authorList>
            <person name="Sun C."/>
        </authorList>
    </citation>
    <scope>NUCLEOTIDE SEQUENCE [LARGE SCALE GENOMIC DNA]</scope>
    <source>
        <strain evidence="7">LQN</strain>
        <tissue evidence="7">Leaf</tissue>
    </source>
</reference>
<organism evidence="7 8">
    <name type="scientific">Solanum pinnatisectum</name>
    <name type="common">tansyleaf nightshade</name>
    <dbReference type="NCBI Taxonomy" id="50273"/>
    <lineage>
        <taxon>Eukaryota</taxon>
        <taxon>Viridiplantae</taxon>
        <taxon>Streptophyta</taxon>
        <taxon>Embryophyta</taxon>
        <taxon>Tracheophyta</taxon>
        <taxon>Spermatophyta</taxon>
        <taxon>Magnoliopsida</taxon>
        <taxon>eudicotyledons</taxon>
        <taxon>Gunneridae</taxon>
        <taxon>Pentapetalae</taxon>
        <taxon>asterids</taxon>
        <taxon>lamiids</taxon>
        <taxon>Solanales</taxon>
        <taxon>Solanaceae</taxon>
        <taxon>Solanoideae</taxon>
        <taxon>Solaneae</taxon>
        <taxon>Solanum</taxon>
    </lineage>
</organism>
<proteinExistence type="inferred from homology"/>
<dbReference type="PANTHER" id="PTHR34359">
    <property type="entry name" value="CLAVATA3/ESR (CLE)-RELATED PROTEIN 10"/>
    <property type="match status" value="1"/>
</dbReference>
<feature type="transmembrane region" description="Helical" evidence="6">
    <location>
        <begin position="6"/>
        <end position="23"/>
    </location>
</feature>
<keyword evidence="8" id="KW-1185">Reference proteome</keyword>
<feature type="compositionally biased region" description="Basic and acidic residues" evidence="5">
    <location>
        <begin position="95"/>
        <end position="109"/>
    </location>
</feature>
<keyword evidence="6" id="KW-0472">Membrane</keyword>
<dbReference type="InterPro" id="IPR039618">
    <property type="entry name" value="CLE9-13"/>
</dbReference>
<feature type="compositionally biased region" description="Basic residues" evidence="5">
    <location>
        <begin position="68"/>
        <end position="81"/>
    </location>
</feature>
<comment type="caution">
    <text evidence="7">The sequence shown here is derived from an EMBL/GenBank/DDBJ whole genome shotgun (WGS) entry which is preliminary data.</text>
</comment>
<keyword evidence="6" id="KW-1133">Transmembrane helix</keyword>
<accession>A0AAV9KQC3</accession>
<evidence type="ECO:0000256" key="1">
    <source>
        <dbReference type="ARBA" id="ARBA00005416"/>
    </source>
</evidence>
<keyword evidence="3" id="KW-0221">Differentiation</keyword>
<keyword evidence="2" id="KW-0217">Developmental protein</keyword>
<dbReference type="EMBL" id="JAWPEI010000009">
    <property type="protein sequence ID" value="KAK4715353.1"/>
    <property type="molecule type" value="Genomic_DNA"/>
</dbReference>
<dbReference type="AlphaFoldDB" id="A0AAV9KQC3"/>
<evidence type="ECO:0000256" key="2">
    <source>
        <dbReference type="ARBA" id="ARBA00022473"/>
    </source>
</evidence>
<evidence type="ECO:0000313" key="8">
    <source>
        <dbReference type="Proteomes" id="UP001311915"/>
    </source>
</evidence>
<dbReference type="Proteomes" id="UP001311915">
    <property type="component" value="Unassembled WGS sequence"/>
</dbReference>
<sequence>MGLKVPHVICFVLWFSILVFLFQEFKFLKNNNKVIIYNDHHHHFLFGQRKTLIASNFDFTPFVKHVQHHHHHHHHNHHHHHRDDVYEQPEAEPAGSHEIDQRYGVEKRLVPTGPNPLHH</sequence>
<evidence type="ECO:0000256" key="6">
    <source>
        <dbReference type="SAM" id="Phobius"/>
    </source>
</evidence>
<dbReference type="GO" id="GO:0030154">
    <property type="term" value="P:cell differentiation"/>
    <property type="evidence" value="ECO:0007669"/>
    <property type="project" value="UniProtKB-KW"/>
</dbReference>
<evidence type="ECO:0000313" key="7">
    <source>
        <dbReference type="EMBL" id="KAK4715353.1"/>
    </source>
</evidence>
<comment type="similarity">
    <text evidence="1">Belongs to the CLV3/ESR signal peptide family.</text>
</comment>
<keyword evidence="4" id="KW-0379">Hydroxylation</keyword>
<protein>
    <submittedName>
        <fullName evidence="7">Uncharacterized protein</fullName>
    </submittedName>
</protein>
<name>A0AAV9KQC3_9SOLN</name>
<evidence type="ECO:0000256" key="4">
    <source>
        <dbReference type="ARBA" id="ARBA00023278"/>
    </source>
</evidence>
<evidence type="ECO:0000256" key="5">
    <source>
        <dbReference type="SAM" id="MobiDB-lite"/>
    </source>
</evidence>
<dbReference type="PANTHER" id="PTHR34359:SF28">
    <property type="entry name" value="CLAVATA3_ESR (CLE)-RELATED PROTEIN 12"/>
    <property type="match status" value="1"/>
</dbReference>
<feature type="region of interest" description="Disordered" evidence="5">
    <location>
        <begin position="68"/>
        <end position="119"/>
    </location>
</feature>
<evidence type="ECO:0000256" key="3">
    <source>
        <dbReference type="ARBA" id="ARBA00022782"/>
    </source>
</evidence>
<keyword evidence="6" id="KW-0812">Transmembrane</keyword>
<gene>
    <name evidence="7" type="ORF">R3W88_013691</name>
</gene>